<dbReference type="SUPFAM" id="SSF53756">
    <property type="entry name" value="UDP-Glycosyltransferase/glycogen phosphorylase"/>
    <property type="match status" value="2"/>
</dbReference>
<reference evidence="2 3" key="1">
    <citation type="submission" date="2019-03" db="EMBL/GenBank/DDBJ databases">
        <title>Draft genome of Massilia hortus sp. nov., a novel bacterial species of the Oxalobacteraceae family.</title>
        <authorList>
            <person name="Peta V."/>
            <person name="Raths R."/>
            <person name="Bucking H."/>
        </authorList>
    </citation>
    <scope>NUCLEOTIDE SEQUENCE [LARGE SCALE GENOMIC DNA]</scope>
    <source>
        <strain evidence="2 3">ONC3</strain>
    </source>
</reference>
<proteinExistence type="predicted"/>
<keyword evidence="2" id="KW-0808">Transferase</keyword>
<feature type="domain" description="Glycosyl transferase family 1" evidence="1">
    <location>
        <begin position="787"/>
        <end position="927"/>
    </location>
</feature>
<dbReference type="GO" id="GO:0016757">
    <property type="term" value="F:glycosyltransferase activity"/>
    <property type="evidence" value="ECO:0007669"/>
    <property type="project" value="InterPro"/>
</dbReference>
<protein>
    <submittedName>
        <fullName evidence="2">Glycosyltransferase</fullName>
    </submittedName>
</protein>
<keyword evidence="3" id="KW-1185">Reference proteome</keyword>
<evidence type="ECO:0000313" key="3">
    <source>
        <dbReference type="Proteomes" id="UP000297258"/>
    </source>
</evidence>
<dbReference type="PANTHER" id="PTHR46401">
    <property type="entry name" value="GLYCOSYLTRANSFERASE WBBK-RELATED"/>
    <property type="match status" value="1"/>
</dbReference>
<dbReference type="OrthoDB" id="433681at2"/>
<dbReference type="RefSeq" id="WP_135190871.1">
    <property type="nucleotide sequence ID" value="NZ_SPUM01000110.1"/>
</dbReference>
<sequence length="972" mass="106604">MRILIDFQDLRGEVPPPALALARDMVNSADPHEVWIAAPLHAPRAIETLRIAFAGVLPPERIRPLATPRAGKAADLVRENALACMEPDVVLEPGQPGTPRKAPHMRHLPTVIADPANFDRQDLWRQIAAAAAGRRPKSLLEKRHKLACISPLPPEKSGIADYSAQLLPELAKYYDVELVVAQERVEDTRLDAFPQRQVDWFREHAHKYERVLYHFGNSHAHQHMFELIRQAPGIVVLHDFFFSGVLDNLEREGYLPQAFLRALYESHGYTGLSDHRKSGRVPAIWKYPLNKGVLDHAAGVIVHSEFSRELAHDWYGKRAAADWRIIPLLRGRPQASLAHEARAAARARLGLEADDYLVCSFGMLGRTKLNEELLDAFLASPLALDPHCKLVFVGANEPGLYGGNLVHKIGRSVASARIRITGFVDAAEYADYLAACDCAVQLRTATRGETSAAVLDCLLYGAPTIVNAHGSTASLPGELLVKLPDAFSLDDLAGALARLHGDAELRAQLSQRALAHMQAEHAPERVGLLYRDAIEHFTHHGRHARYRQLVQAVAPACAANELPQLAAAIAFNRAPLAPRQLLVDVSAMVQSDLKTGIQRVVRSVLLALIADPPPGYRIEPVFSHGGGRSYQYARQWGLALAGEPDLVLEDAPVDLRPGDVFFGLDLFTNGTSQNQELLQSMRASGVEIYFVVFDLLPMLRPDVFPFGTEQYFGEFLRTVHAVSDGVLCISRAVADELIGWIGRQHLTRRAPLSIGYFHLGADIDASAPSMGLPPGAGVVLSALAARPSFLMVGTVEPRKGHTQALAAFDLLWERGVDVNLVIVGKHGWMVEKLAERIAAHPQKEKRLFWLNGISDEMLLKLYAGSAALLQPSEGEGFGLPLIEAAQHDIPIIARDLPVFREVAGEHAYYFSGLVPADLANAVQSWLALSTTGDAPTSTGMPWLTWDQSAQQVLDAIVRGQWYQVLPGSATKE</sequence>
<organism evidence="2 3">
    <name type="scientific">Massilia horti</name>
    <dbReference type="NCBI Taxonomy" id="2562153"/>
    <lineage>
        <taxon>Bacteria</taxon>
        <taxon>Pseudomonadati</taxon>
        <taxon>Pseudomonadota</taxon>
        <taxon>Betaproteobacteria</taxon>
        <taxon>Burkholderiales</taxon>
        <taxon>Oxalobacteraceae</taxon>
        <taxon>Telluria group</taxon>
        <taxon>Massilia</taxon>
    </lineage>
</organism>
<evidence type="ECO:0000313" key="2">
    <source>
        <dbReference type="EMBL" id="TFW30407.1"/>
    </source>
</evidence>
<dbReference type="Gene3D" id="3.40.50.2000">
    <property type="entry name" value="Glycogen Phosphorylase B"/>
    <property type="match status" value="3"/>
</dbReference>
<dbReference type="AlphaFoldDB" id="A0A4Y9SXY6"/>
<dbReference type="PANTHER" id="PTHR46401:SF9">
    <property type="entry name" value="MANNOSYLTRANSFERASE A"/>
    <property type="match status" value="1"/>
</dbReference>
<evidence type="ECO:0000259" key="1">
    <source>
        <dbReference type="Pfam" id="PF00534"/>
    </source>
</evidence>
<name>A0A4Y9SXY6_9BURK</name>
<comment type="caution">
    <text evidence="2">The sequence shown here is derived from an EMBL/GenBank/DDBJ whole genome shotgun (WGS) entry which is preliminary data.</text>
</comment>
<feature type="domain" description="Glycosyl transferase family 1" evidence="1">
    <location>
        <begin position="344"/>
        <end position="513"/>
    </location>
</feature>
<dbReference type="CDD" id="cd03809">
    <property type="entry name" value="GT4_MtfB-like"/>
    <property type="match status" value="1"/>
</dbReference>
<accession>A0A4Y9SXY6</accession>
<dbReference type="GO" id="GO:0009103">
    <property type="term" value="P:lipopolysaccharide biosynthetic process"/>
    <property type="evidence" value="ECO:0007669"/>
    <property type="project" value="TreeGrafter"/>
</dbReference>
<dbReference type="Proteomes" id="UP000297258">
    <property type="component" value="Unassembled WGS sequence"/>
</dbReference>
<gene>
    <name evidence="2" type="ORF">E4O92_17120</name>
</gene>
<dbReference type="Pfam" id="PF00534">
    <property type="entry name" value="Glycos_transf_1"/>
    <property type="match status" value="2"/>
</dbReference>
<dbReference type="InterPro" id="IPR001296">
    <property type="entry name" value="Glyco_trans_1"/>
</dbReference>
<dbReference type="EMBL" id="SPUM01000110">
    <property type="protein sequence ID" value="TFW30407.1"/>
    <property type="molecule type" value="Genomic_DNA"/>
</dbReference>
<dbReference type="CDD" id="cd03801">
    <property type="entry name" value="GT4_PimA-like"/>
    <property type="match status" value="1"/>
</dbReference>